<evidence type="ECO:0000313" key="1">
    <source>
        <dbReference type="EMBL" id="JAH87307.1"/>
    </source>
</evidence>
<organism evidence="1">
    <name type="scientific">Anguilla anguilla</name>
    <name type="common">European freshwater eel</name>
    <name type="synonym">Muraena anguilla</name>
    <dbReference type="NCBI Taxonomy" id="7936"/>
    <lineage>
        <taxon>Eukaryota</taxon>
        <taxon>Metazoa</taxon>
        <taxon>Chordata</taxon>
        <taxon>Craniata</taxon>
        <taxon>Vertebrata</taxon>
        <taxon>Euteleostomi</taxon>
        <taxon>Actinopterygii</taxon>
        <taxon>Neopterygii</taxon>
        <taxon>Teleostei</taxon>
        <taxon>Anguilliformes</taxon>
        <taxon>Anguillidae</taxon>
        <taxon>Anguilla</taxon>
    </lineage>
</organism>
<proteinExistence type="predicted"/>
<dbReference type="AlphaFoldDB" id="A0A0E9WAD9"/>
<name>A0A0E9WAD9_ANGAN</name>
<accession>A0A0E9WAD9</accession>
<reference evidence="1" key="2">
    <citation type="journal article" date="2015" name="Fish Shellfish Immunol.">
        <title>Early steps in the European eel (Anguilla anguilla)-Vibrio vulnificus interaction in the gills: Role of the RtxA13 toxin.</title>
        <authorList>
            <person name="Callol A."/>
            <person name="Pajuelo D."/>
            <person name="Ebbesson L."/>
            <person name="Teles M."/>
            <person name="MacKenzie S."/>
            <person name="Amaro C."/>
        </authorList>
    </citation>
    <scope>NUCLEOTIDE SEQUENCE</scope>
</reference>
<sequence>MYLNFYFLFLQDAQLCSINFCQRSEMSNFATRCNLIGQAF</sequence>
<dbReference type="EMBL" id="GBXM01021270">
    <property type="protein sequence ID" value="JAH87307.1"/>
    <property type="molecule type" value="Transcribed_RNA"/>
</dbReference>
<protein>
    <submittedName>
        <fullName evidence="1">Uncharacterized protein</fullName>
    </submittedName>
</protein>
<reference evidence="1" key="1">
    <citation type="submission" date="2014-11" db="EMBL/GenBank/DDBJ databases">
        <authorList>
            <person name="Amaro Gonzalez C."/>
        </authorList>
    </citation>
    <scope>NUCLEOTIDE SEQUENCE</scope>
</reference>